<reference evidence="2 3" key="1">
    <citation type="journal article" date="2018" name="Genome Announc.">
        <title>Fifty-Six Draft Genome Sequences of 10 Lactobacillus Species from 22 Commercial Dietary Supplements.</title>
        <authorList>
            <person name="Gangiredla J."/>
            <person name="Barnaba T.J."/>
            <person name="Mammel M.K."/>
            <person name="Lacher D.W."/>
            <person name="Elkins C.A."/>
            <person name="Lampel K.A."/>
            <person name="Whitehouse C.A."/>
            <person name="Tartera C."/>
        </authorList>
    </citation>
    <scope>NUCLEOTIDE SEQUENCE [LARGE SCALE GENOMIC DNA]</scope>
    <source>
        <strain evidence="2 3">DS11_12</strain>
    </source>
</reference>
<proteinExistence type="predicted"/>
<protein>
    <recommendedName>
        <fullName evidence="4">Relaxase</fullName>
    </recommendedName>
</protein>
<name>A0ABD6XFN0_9LACO</name>
<dbReference type="AlphaFoldDB" id="A0ABD6XFN0"/>
<evidence type="ECO:0000313" key="3">
    <source>
        <dbReference type="Proteomes" id="UP000244552"/>
    </source>
</evidence>
<dbReference type="Pfam" id="PF18555">
    <property type="entry name" value="MobL"/>
    <property type="match status" value="1"/>
</dbReference>
<organism evidence="2 3">
    <name type="scientific">Ligilactobacillus salivarius</name>
    <dbReference type="NCBI Taxonomy" id="1624"/>
    <lineage>
        <taxon>Bacteria</taxon>
        <taxon>Bacillati</taxon>
        <taxon>Bacillota</taxon>
        <taxon>Bacilli</taxon>
        <taxon>Lactobacillales</taxon>
        <taxon>Lactobacillaceae</taxon>
        <taxon>Ligilactobacillus</taxon>
    </lineage>
</organism>
<sequence>MEQKTSPAITFMIQYRKPDPGHVNYTNRKNAVDIDNELGIQRSDEYSQELIQEINQELPEMDLDFEDYVDYMNRGYATKNKDDELTTMFTATENNAPKIRLKETKDKLKQAYKNNSLMWQGVVSFDNEFLAKQGLYDPETGKVNQRAIKETIRQAMPALIQREELSDTAFWWGNIHLNTRHVHVHLGLSEIESNRPKVYFAPRDQMEYKGAFSQKTIKAFKSAIYHEILNDQEKKRLLRQEQKIGVFKQSLTDNIENSVNNKYDYKAKFFLEQAYNHLPQNKKIRYRSNAKDFKVAKLYLNKYVEHFLKHGGKEDYDAFKQETRDYLANYKQAYTSEEEGREYEKRTKDWLNNEKITIAETKGFNLDDLVEKRMQDLHDRLGSKVLNYLQSNPPGDTEILPPNLSRFSKSNQKMAKNQLPEVSTIYTKRQWDWLGYEIPEKAQPIAIVKPNNNPDINKRYIEEKYWDISQVKLKKNLNSKPKIKLYQALWLTTEELEQLVDGSKDRKLTSLEKQEFGVYRYAIKVKNMQERQVEINDRMDILKAYQPLTTDKPLIDYKMQQYKELEELLEIRLKPKYKQNNTEKRQLEKLTNRHLDVVKVPITKVDKTVYLARKNTLSTELKLANQAQSDTTFSLVYGSKTTKKQYLNRLTQEQEVLKTKYEIYQRNEQIKNEVDENKISDLKKENGQDFGKLKVLYQKLDPESDRQTNNFDFDNFNLKDSEIHRQVRSSQQKESETFKQERSQFSYKPFSPHMISSAHLMLKANGREQIEAAKKKWRDDDRTEKERQREERKRGRSI</sequence>
<evidence type="ECO:0008006" key="4">
    <source>
        <dbReference type="Google" id="ProtNLM"/>
    </source>
</evidence>
<feature type="region of interest" description="Disordered" evidence="1">
    <location>
        <begin position="771"/>
        <end position="798"/>
    </location>
</feature>
<accession>A0ABD6XFN0</accession>
<dbReference type="InterPro" id="IPR041073">
    <property type="entry name" value="MobL"/>
</dbReference>
<comment type="caution">
    <text evidence="2">The sequence shown here is derived from an EMBL/GenBank/DDBJ whole genome shotgun (WGS) entry which is preliminary data.</text>
</comment>
<gene>
    <name evidence="2" type="ORF">DBP89_06685</name>
</gene>
<dbReference type="EMBL" id="QAGV01000007">
    <property type="protein sequence ID" value="PTR95300.1"/>
    <property type="molecule type" value="Genomic_DNA"/>
</dbReference>
<evidence type="ECO:0000313" key="2">
    <source>
        <dbReference type="EMBL" id="PTR95300.1"/>
    </source>
</evidence>
<dbReference type="Proteomes" id="UP000244552">
    <property type="component" value="Unassembled WGS sequence"/>
</dbReference>
<evidence type="ECO:0000256" key="1">
    <source>
        <dbReference type="SAM" id="MobiDB-lite"/>
    </source>
</evidence>
<dbReference type="RefSeq" id="WP_003699027.1">
    <property type="nucleotide sequence ID" value="NZ_CBCRTQ010000006.1"/>
</dbReference>